<protein>
    <submittedName>
        <fullName evidence="1">Uncharacterized protein</fullName>
    </submittedName>
</protein>
<reference evidence="1 2" key="1">
    <citation type="submission" date="2024-07" db="EMBL/GenBank/DDBJ databases">
        <title>Section-level genome sequencing and comparative genomics of Aspergillus sections Usti and Cavernicolus.</title>
        <authorList>
            <consortium name="Lawrence Berkeley National Laboratory"/>
            <person name="Nybo J.L."/>
            <person name="Vesth T.C."/>
            <person name="Theobald S."/>
            <person name="Frisvad J.C."/>
            <person name="Larsen T.O."/>
            <person name="Kjaerboelling I."/>
            <person name="Rothschild-Mancinelli K."/>
            <person name="Lyhne E.K."/>
            <person name="Kogle M.E."/>
            <person name="Barry K."/>
            <person name="Clum A."/>
            <person name="Na H."/>
            <person name="Ledsgaard L."/>
            <person name="Lin J."/>
            <person name="Lipzen A."/>
            <person name="Kuo A."/>
            <person name="Riley R."/>
            <person name="Mondo S."/>
            <person name="Labutti K."/>
            <person name="Haridas S."/>
            <person name="Pangalinan J."/>
            <person name="Salamov A.A."/>
            <person name="Simmons B.A."/>
            <person name="Magnuson J.K."/>
            <person name="Chen J."/>
            <person name="Drula E."/>
            <person name="Henrissat B."/>
            <person name="Wiebenga A."/>
            <person name="Lubbers R.J."/>
            <person name="Gomes A.C."/>
            <person name="Makela M.R."/>
            <person name="Stajich J."/>
            <person name="Grigoriev I.V."/>
            <person name="Mortensen U.H."/>
            <person name="De Vries R.P."/>
            <person name="Baker S.E."/>
            <person name="Andersen M.R."/>
        </authorList>
    </citation>
    <scope>NUCLEOTIDE SEQUENCE [LARGE SCALE GENOMIC DNA]</scope>
    <source>
        <strain evidence="1 2">CBS 209.92</strain>
    </source>
</reference>
<accession>A0ABR4G7N8</accession>
<comment type="caution">
    <text evidence="1">The sequence shown here is derived from an EMBL/GenBank/DDBJ whole genome shotgun (WGS) entry which is preliminary data.</text>
</comment>
<evidence type="ECO:0000313" key="2">
    <source>
        <dbReference type="Proteomes" id="UP001610563"/>
    </source>
</evidence>
<evidence type="ECO:0000313" key="1">
    <source>
        <dbReference type="EMBL" id="KAL2794991.1"/>
    </source>
</evidence>
<dbReference type="EMBL" id="JBFTWV010000039">
    <property type="protein sequence ID" value="KAL2794991.1"/>
    <property type="molecule type" value="Genomic_DNA"/>
</dbReference>
<sequence length="127" mass="14068">MNQGPDIWDGIIVDRVHDGAKAIVSSSAHAVDCGIVKVRLQRPERHGLRLLSILEQHMKDTQFYVLPAHFAYQHYAILGSDIGGIISVLILGTVLWSSTFEEYNSISSCVHLRDTSESFLFACPSKA</sequence>
<dbReference type="Proteomes" id="UP001610563">
    <property type="component" value="Unassembled WGS sequence"/>
</dbReference>
<name>A0ABR4G7N8_9EURO</name>
<gene>
    <name evidence="1" type="ORF">BJX66DRAFT_178831</name>
</gene>
<keyword evidence="2" id="KW-1185">Reference proteome</keyword>
<organism evidence="1 2">
    <name type="scientific">Aspergillus keveii</name>
    <dbReference type="NCBI Taxonomy" id="714993"/>
    <lineage>
        <taxon>Eukaryota</taxon>
        <taxon>Fungi</taxon>
        <taxon>Dikarya</taxon>
        <taxon>Ascomycota</taxon>
        <taxon>Pezizomycotina</taxon>
        <taxon>Eurotiomycetes</taxon>
        <taxon>Eurotiomycetidae</taxon>
        <taxon>Eurotiales</taxon>
        <taxon>Aspergillaceae</taxon>
        <taxon>Aspergillus</taxon>
        <taxon>Aspergillus subgen. Nidulantes</taxon>
    </lineage>
</organism>
<proteinExistence type="predicted"/>